<evidence type="ECO:0000313" key="3">
    <source>
        <dbReference type="Proteomes" id="UP000236649"/>
    </source>
</evidence>
<sequence>MILDWSKGGGLAAGLLGGQIEARIAADYDLPRGRALVAVLRDADCHSFQWPAHVALSRDAESLARAAGQRAGTEKFLKAQNDAGQLQASAKADVLRTQHRQLRERIDRLIVDNDRYRRARQSWAEA</sequence>
<dbReference type="EMBL" id="CP026109">
    <property type="protein sequence ID" value="AUT76689.1"/>
    <property type="molecule type" value="Genomic_DNA"/>
</dbReference>
<organism evidence="2 3">
    <name type="scientific">Paraburkholderia hospita</name>
    <dbReference type="NCBI Taxonomy" id="169430"/>
    <lineage>
        <taxon>Bacteria</taxon>
        <taxon>Pseudomonadati</taxon>
        <taxon>Pseudomonadota</taxon>
        <taxon>Betaproteobacteria</taxon>
        <taxon>Burkholderiales</taxon>
        <taxon>Burkholderiaceae</taxon>
        <taxon>Paraburkholderia</taxon>
    </lineage>
</organism>
<protein>
    <submittedName>
        <fullName evidence="2">Uncharacterized protein</fullName>
    </submittedName>
</protein>
<dbReference type="RefSeq" id="WP_090836750.1">
    <property type="nucleotide sequence ID" value="NZ_CP026109.1"/>
</dbReference>
<accession>A0AAN1MRH0</accession>
<feature type="coiled-coil region" evidence="1">
    <location>
        <begin position="92"/>
        <end position="119"/>
    </location>
</feature>
<keyword evidence="1" id="KW-0175">Coiled coil</keyword>
<dbReference type="KEGG" id="phs:C2L64_52320"/>
<evidence type="ECO:0000313" key="2">
    <source>
        <dbReference type="EMBL" id="AUT76689.1"/>
    </source>
</evidence>
<gene>
    <name evidence="2" type="ORF">C2L64_52320</name>
</gene>
<name>A0AAN1MRH0_9BURK</name>
<evidence type="ECO:0000256" key="1">
    <source>
        <dbReference type="SAM" id="Coils"/>
    </source>
</evidence>
<dbReference type="Proteomes" id="UP000236649">
    <property type="component" value="Chromosome 5"/>
</dbReference>
<dbReference type="GeneID" id="55536782"/>
<dbReference type="AlphaFoldDB" id="A0AAN1MRH0"/>
<proteinExistence type="predicted"/>
<reference evidence="2 3" key="1">
    <citation type="submission" date="2018-01" db="EMBL/GenBank/DDBJ databases">
        <title>Species boundaries and ecological features among Paraburkholderia terrae DSMZ17804T, P. hospita DSMZ17164T and P. caribensis DSMZ13236T.</title>
        <authorList>
            <person name="Pratama A.A."/>
        </authorList>
    </citation>
    <scope>NUCLEOTIDE SEQUENCE [LARGE SCALE GENOMIC DNA]</scope>
    <source>
        <strain evidence="2 3">DSM 17164</strain>
    </source>
</reference>